<evidence type="ECO:0000313" key="1">
    <source>
        <dbReference type="EMBL" id="MFC4633283.1"/>
    </source>
</evidence>
<keyword evidence="2" id="KW-1185">Reference proteome</keyword>
<dbReference type="RefSeq" id="WP_379977479.1">
    <property type="nucleotide sequence ID" value="NZ_JBHSFV010000002.1"/>
</dbReference>
<gene>
    <name evidence="1" type="ORF">ACFO3O_05155</name>
</gene>
<sequence length="210" mass="24161">MKTIITFILLLLATLGNSQTPYEKGMSKAFELWNQNQLDQAANLFERIAAAEEEQWLPDYYIAQIYILKCWNTWDDQKEATLKANLDKAQEHINNILTIDKENPYAKQMQAQLYTVWVAYDGAKYGMKYSGKVSELYAKANAADPENPIFIFNKAEWDMGAARYFGSSTEPYCKEIKRAIDLFATFKPATEFHPSYGLERAQEAYAQCNK</sequence>
<dbReference type="Proteomes" id="UP001596043">
    <property type="component" value="Unassembled WGS sequence"/>
</dbReference>
<protein>
    <recommendedName>
        <fullName evidence="3">Tetratricopeptide repeat protein</fullName>
    </recommendedName>
</protein>
<dbReference type="Gene3D" id="1.25.40.10">
    <property type="entry name" value="Tetratricopeptide repeat domain"/>
    <property type="match status" value="1"/>
</dbReference>
<name>A0ABV9HTZ0_9FLAO</name>
<comment type="caution">
    <text evidence="1">The sequence shown here is derived from an EMBL/GenBank/DDBJ whole genome shotgun (WGS) entry which is preliminary data.</text>
</comment>
<organism evidence="1 2">
    <name type="scientific">Dokdonia ponticola</name>
    <dbReference type="NCBI Taxonomy" id="2041041"/>
    <lineage>
        <taxon>Bacteria</taxon>
        <taxon>Pseudomonadati</taxon>
        <taxon>Bacteroidota</taxon>
        <taxon>Flavobacteriia</taxon>
        <taxon>Flavobacteriales</taxon>
        <taxon>Flavobacteriaceae</taxon>
        <taxon>Dokdonia</taxon>
    </lineage>
</organism>
<evidence type="ECO:0008006" key="3">
    <source>
        <dbReference type="Google" id="ProtNLM"/>
    </source>
</evidence>
<accession>A0ABV9HTZ0</accession>
<dbReference type="SUPFAM" id="SSF48452">
    <property type="entry name" value="TPR-like"/>
    <property type="match status" value="1"/>
</dbReference>
<reference evidence="2" key="1">
    <citation type="journal article" date="2019" name="Int. J. Syst. Evol. Microbiol.">
        <title>The Global Catalogue of Microorganisms (GCM) 10K type strain sequencing project: providing services to taxonomists for standard genome sequencing and annotation.</title>
        <authorList>
            <consortium name="The Broad Institute Genomics Platform"/>
            <consortium name="The Broad Institute Genome Sequencing Center for Infectious Disease"/>
            <person name="Wu L."/>
            <person name="Ma J."/>
        </authorList>
    </citation>
    <scope>NUCLEOTIDE SEQUENCE [LARGE SCALE GENOMIC DNA]</scope>
    <source>
        <strain evidence="2">YJ-61-S</strain>
    </source>
</reference>
<dbReference type="EMBL" id="JBHSFV010000002">
    <property type="protein sequence ID" value="MFC4633283.1"/>
    <property type="molecule type" value="Genomic_DNA"/>
</dbReference>
<evidence type="ECO:0000313" key="2">
    <source>
        <dbReference type="Proteomes" id="UP001596043"/>
    </source>
</evidence>
<proteinExistence type="predicted"/>
<dbReference type="InterPro" id="IPR011990">
    <property type="entry name" value="TPR-like_helical_dom_sf"/>
</dbReference>